<protein>
    <submittedName>
        <fullName evidence="5">Transcriptional regulator SlyA</fullName>
    </submittedName>
</protein>
<dbReference type="PROSITE" id="PS50995">
    <property type="entry name" value="HTH_MARR_2"/>
    <property type="match status" value="1"/>
</dbReference>
<dbReference type="SUPFAM" id="SSF46785">
    <property type="entry name" value="Winged helix' DNA-binding domain"/>
    <property type="match status" value="1"/>
</dbReference>
<dbReference type="PATRIC" id="fig|49547.3.peg.477"/>
<dbReference type="InterPro" id="IPR036390">
    <property type="entry name" value="WH_DNA-bd_sf"/>
</dbReference>
<dbReference type="EMBL" id="LWMV01000085">
    <property type="protein sequence ID" value="KZX14529.1"/>
    <property type="molecule type" value="Genomic_DNA"/>
</dbReference>
<dbReference type="PANTHER" id="PTHR42756:SF1">
    <property type="entry name" value="TRANSCRIPTIONAL REPRESSOR OF EMRAB OPERON"/>
    <property type="match status" value="1"/>
</dbReference>
<evidence type="ECO:0000256" key="1">
    <source>
        <dbReference type="ARBA" id="ARBA00023015"/>
    </source>
</evidence>
<comment type="caution">
    <text evidence="5">The sequence shown here is derived from an EMBL/GenBank/DDBJ whole genome shotgun (WGS) entry which is preliminary data.</text>
</comment>
<dbReference type="PANTHER" id="PTHR42756">
    <property type="entry name" value="TRANSCRIPTIONAL REGULATOR, MARR"/>
    <property type="match status" value="1"/>
</dbReference>
<dbReference type="SMART" id="SM00347">
    <property type="entry name" value="HTH_MARR"/>
    <property type="match status" value="1"/>
</dbReference>
<dbReference type="InterPro" id="IPR000835">
    <property type="entry name" value="HTH_MarR-typ"/>
</dbReference>
<dbReference type="Pfam" id="PF12802">
    <property type="entry name" value="MarR_2"/>
    <property type="match status" value="1"/>
</dbReference>
<dbReference type="OrthoDB" id="10712at2157"/>
<gene>
    <name evidence="5" type="primary">slyA_1</name>
    <name evidence="5" type="ORF">MBCUR_04580</name>
</gene>
<proteinExistence type="predicted"/>
<evidence type="ECO:0000259" key="4">
    <source>
        <dbReference type="PROSITE" id="PS50995"/>
    </source>
</evidence>
<evidence type="ECO:0000256" key="3">
    <source>
        <dbReference type="ARBA" id="ARBA00023163"/>
    </source>
</evidence>
<dbReference type="GO" id="GO:0003677">
    <property type="term" value="F:DNA binding"/>
    <property type="evidence" value="ECO:0007669"/>
    <property type="project" value="UniProtKB-KW"/>
</dbReference>
<evidence type="ECO:0000313" key="6">
    <source>
        <dbReference type="Proteomes" id="UP000077245"/>
    </source>
</evidence>
<dbReference type="Gene3D" id="1.10.10.10">
    <property type="entry name" value="Winged helix-like DNA-binding domain superfamily/Winged helix DNA-binding domain"/>
    <property type="match status" value="1"/>
</dbReference>
<keyword evidence="2" id="KW-0238">DNA-binding</keyword>
<dbReference type="GO" id="GO:0003700">
    <property type="term" value="F:DNA-binding transcription factor activity"/>
    <property type="evidence" value="ECO:0007669"/>
    <property type="project" value="InterPro"/>
</dbReference>
<organism evidence="5 6">
    <name type="scientific">Methanobrevibacter curvatus</name>
    <dbReference type="NCBI Taxonomy" id="49547"/>
    <lineage>
        <taxon>Archaea</taxon>
        <taxon>Methanobacteriati</taxon>
        <taxon>Methanobacteriota</taxon>
        <taxon>Methanomada group</taxon>
        <taxon>Methanobacteria</taxon>
        <taxon>Methanobacteriales</taxon>
        <taxon>Methanobacteriaceae</taxon>
        <taxon>Methanobrevibacter</taxon>
    </lineage>
</organism>
<keyword evidence="3" id="KW-0804">Transcription</keyword>
<dbReference type="Proteomes" id="UP000077245">
    <property type="component" value="Unassembled WGS sequence"/>
</dbReference>
<accession>A0A166CI24</accession>
<sequence length="188" mass="22292">MEMNIDNLDLDKCSWNELISFFHKSYNFYLIYRLKDLGITAGQIRFILFLKMNENSSQDDLANYLSLSKGTTAKNLRKLDDNEIIAREVNPDNRRKHNVSLTEKGKELAYKIEKIEEDWENLISSNIHEKNQEVSKILKSLVISSIKSIKSEKMENGWEDEDFFKFSHHHHFHKGFSPMKKNLFSRRF</sequence>
<reference evidence="5 6" key="1">
    <citation type="submission" date="2016-04" db="EMBL/GenBank/DDBJ databases">
        <title>Genome sequence of Methanobrevibacter curvatus DSM 11111.</title>
        <authorList>
            <person name="Poehlein A."/>
            <person name="Seedorf H."/>
            <person name="Daniel R."/>
        </authorList>
    </citation>
    <scope>NUCLEOTIDE SEQUENCE [LARGE SCALE GENOMIC DNA]</scope>
    <source>
        <strain evidence="5 6">DSM 11111</strain>
    </source>
</reference>
<keyword evidence="1" id="KW-0805">Transcription regulation</keyword>
<evidence type="ECO:0000256" key="2">
    <source>
        <dbReference type="ARBA" id="ARBA00023125"/>
    </source>
</evidence>
<name>A0A166CI24_9EURY</name>
<dbReference type="PRINTS" id="PR00598">
    <property type="entry name" value="HTHMARR"/>
</dbReference>
<dbReference type="InterPro" id="IPR036388">
    <property type="entry name" value="WH-like_DNA-bd_sf"/>
</dbReference>
<keyword evidence="6" id="KW-1185">Reference proteome</keyword>
<evidence type="ECO:0000313" key="5">
    <source>
        <dbReference type="EMBL" id="KZX14529.1"/>
    </source>
</evidence>
<dbReference type="AlphaFoldDB" id="A0A166CI24"/>
<dbReference type="RefSeq" id="WP_067089687.1">
    <property type="nucleotide sequence ID" value="NZ_LWMV01000085.1"/>
</dbReference>
<feature type="domain" description="HTH marR-type" evidence="4">
    <location>
        <begin position="1"/>
        <end position="143"/>
    </location>
</feature>